<keyword evidence="2" id="KW-1133">Transmembrane helix</keyword>
<dbReference type="InterPro" id="IPR055097">
    <property type="entry name" value="Ig_NUP210_2nd"/>
</dbReference>
<dbReference type="Pfam" id="PF22962">
    <property type="entry name" value="Ig_NUP210_7th"/>
    <property type="match status" value="1"/>
</dbReference>
<feature type="compositionally biased region" description="Polar residues" evidence="1">
    <location>
        <begin position="1796"/>
        <end position="1810"/>
    </location>
</feature>
<accession>A0A6A5BL31</accession>
<organism evidence="7 8">
    <name type="scientific">Naegleria fowleri</name>
    <name type="common">Brain eating amoeba</name>
    <dbReference type="NCBI Taxonomy" id="5763"/>
    <lineage>
        <taxon>Eukaryota</taxon>
        <taxon>Discoba</taxon>
        <taxon>Heterolobosea</taxon>
        <taxon>Tetramitia</taxon>
        <taxon>Eutetramitia</taxon>
        <taxon>Vahlkampfiidae</taxon>
        <taxon>Naegleria</taxon>
    </lineage>
</organism>
<feature type="compositionally biased region" description="Low complexity" evidence="1">
    <location>
        <begin position="1"/>
        <end position="19"/>
    </location>
</feature>
<dbReference type="GO" id="GO:0005643">
    <property type="term" value="C:nuclear pore"/>
    <property type="evidence" value="ECO:0007669"/>
    <property type="project" value="TreeGrafter"/>
</dbReference>
<feature type="region of interest" description="Disordered" evidence="1">
    <location>
        <begin position="1"/>
        <end position="35"/>
    </location>
</feature>
<keyword evidence="8" id="KW-1185">Reference proteome</keyword>
<feature type="domain" description="BIG2" evidence="3">
    <location>
        <begin position="1157"/>
        <end position="1221"/>
    </location>
</feature>
<dbReference type="OrthoDB" id="16413at2759"/>
<dbReference type="Pfam" id="PF02368">
    <property type="entry name" value="Big_2"/>
    <property type="match status" value="1"/>
</dbReference>
<proteinExistence type="predicted"/>
<keyword evidence="2" id="KW-0472">Membrane</keyword>
<dbReference type="VEuPathDB" id="AmoebaDB:NF0074930"/>
<keyword evidence="2" id="KW-0812">Transmembrane</keyword>
<dbReference type="RefSeq" id="XP_044563426.1">
    <property type="nucleotide sequence ID" value="XM_044705738.1"/>
</dbReference>
<evidence type="ECO:0000256" key="2">
    <source>
        <dbReference type="SAM" id="Phobius"/>
    </source>
</evidence>
<feature type="domain" description="NUP210 fourth Ig-like" evidence="6">
    <location>
        <begin position="437"/>
        <end position="509"/>
    </location>
</feature>
<dbReference type="Proteomes" id="UP000444721">
    <property type="component" value="Unassembled WGS sequence"/>
</dbReference>
<reference evidence="7 8" key="1">
    <citation type="journal article" date="2019" name="Sci. Rep.">
        <title>Nanopore sequencing improves the draft genome of the human pathogenic amoeba Naegleria fowleri.</title>
        <authorList>
            <person name="Liechti N."/>
            <person name="Schurch N."/>
            <person name="Bruggmann R."/>
            <person name="Wittwer M."/>
        </authorList>
    </citation>
    <scope>NUCLEOTIDE SEQUENCE [LARGE SCALE GENOMIC DNA]</scope>
    <source>
        <strain evidence="7 8">ATCC 30894</strain>
    </source>
</reference>
<feature type="transmembrane region" description="Helical" evidence="2">
    <location>
        <begin position="1770"/>
        <end position="1789"/>
    </location>
</feature>
<dbReference type="GeneID" id="68109751"/>
<dbReference type="InterPro" id="IPR055099">
    <property type="entry name" value="Ig_NUP210_7th"/>
</dbReference>
<dbReference type="Pfam" id="PF22969">
    <property type="entry name" value="Ig_NUP210_2nd"/>
    <property type="match status" value="1"/>
</dbReference>
<evidence type="ECO:0000313" key="8">
    <source>
        <dbReference type="Proteomes" id="UP000444721"/>
    </source>
</evidence>
<sequence length="1877" mass="207512">MWSKLSSSSPTSCNPTRTTTTRRRQPVGTNSPSSKTLSATSIQFLIITFLIIIGVFAGSSFQQQHHTVEANAPISLNRVSALIAWNSDGVTLKATTSGLSEDDKQNCFYWTTLHPELVSLVPVNKISDDQKIQLGSSPVMTCSQEIQVIPKGFHSKPQVAIVTAHRFHPSSGSTGATAFCEVFIDSISQLKLQTTVRKLTINELETLQVDGFDAEGNIFSSLTGLSFVWKSEGLPGHKKPGLIELIDINDESVHFFDEKKRIKRGVGSHDVIIAKGLRSGEVSVSVSLKSTQKEGATLSDMVTISVTDSFMLKPKNEMRVVPGTIIPFELYIRKYSEKNQFEHIPMPNRNYEWLSLNKDVGEIASTTGVFKAIDLGATNIIVQDVTFNLNKASALVHVVKPASIKILISPKKARLYKGYEYVLKNYKNANNDEHSSLVVNNEYEVKIELYDQHHMPVDITENVKFKFSIESATGDNTSAIRILSRSQNEDLFLIRADQLGDVILKASLKTGELTSGASSFSAHENIELTQSRPISIVPPVTIQLQDSIIYLPHDFGVEQMFRVEATGGSGLLMWTAVNPGSSFDVVSQKGPGKVYGILTSKRNGEADVIVFDQQNLYNGDSRVVSVSQPHSLRFEKGFREVAVDDSLCLRLKALDSNGNVYHNISSLQYEWSVTDTSVYTISSHSCQVGKSVFAEVSIRAIQEGFTTVKAKYQNGKLQEKTHVAVYPQLQITEPYTDNNKVFLVPLGATAQLSISGGPQPWDNFVKGESRITDAIIAEDPDRLKIAKDTNTLESDKNRKRSFYITCLDFGKQQLSVDIHHHIPTEDALPSSASIKVKYSCQPPAHLKVIPLNPSTMEELSLISKKNIRTYSVRNNQTIPAIMHVYDREENQFITLSTLQDTWDLSDNDIVKFSPKQQAPGFRLLDINENEGIVTLTGKITGYRRDELKRHVSNAIISSATSSFSSPLVDEIELRIAPNVFITPTNYLLFRHRKISLTVKASGGSGKYDFSHNNTHVADLVPKDSMAEVVGLIPGYVRVDVVDAYSRVSPAASCFVKVADAHDVSLEGEHFVQVDRSISLKLKVFDDTGAVFPEYQHFAMNPSIDIDTTRTVVIKQSDSSSDEYILTGERVGIVKLVASVLNSDGRRVFSAPFIVNVFESMKVESEELVLIPGANYQVYVSGGPAESQRVSTVFRFERSNVASVDQKGVVTGIAYGEETLIVEKKSTYTNVIYSRKTVSVYVVQLVGLKVPSPLALFEYNFVPVPIYGVYTRGNSQTKHLLSPIFMQSPYFKVTVDSQESSVALVNQPYSHTGHSVFISGKKVGKTQLNVNAVFSGHPSLSSWHVQTSASIQVDDKLKLIDFPHKDLILAPKSSTFRLKTNKDNISLQKYSIAKSDIYENVLSVAKNGEITTHTTEGISIVIIEEVATGQTVAQKVSVQTPHFLSMYMNQYGHTFGYDFKVQVDSDIEIPLSALSMRGEKFVSITGINLNSRMNYHDVVSIKVDAIREVLLVHAHSVGVVTVELKSSELKEAYYCQFTVVPSSSRAGVSEKPVVSSLTLHVGDTIDLPSLSNEWESDDTTILSIDRYGRAVAHQAGMVTLTTKGGNGSQIRVRVVTISSARIMSSKAEFSSSTDPSKIAPLRIPVRLFDNNQQVFDLPQDPRVRRNTIVECTSNTPWLDVIGTEKVGDNYECLVKPNRQSFISGDLQKLSGFQDLYFNIKVKYGEAARDQLTLKTPSISAKFISGKTSEPTSNRIDESTPSQQEQEESSGYFGYIILSLIIGVLGFVIYGSMTGSSPSARTFERTSPNRFTEGTGPRGSPVMMMATQQSPHLSRQQREIPSGTSRTFRHSNSSGFYLTNSAFKANNPFYSDPYYKDEE</sequence>
<evidence type="ECO:0000259" key="6">
    <source>
        <dbReference type="Pfam" id="PF24991"/>
    </source>
</evidence>
<dbReference type="PANTHER" id="PTHR23019:SF0">
    <property type="entry name" value="NUCLEAR PORE MEMBRANE GLYCOPROTEIN 210"/>
    <property type="match status" value="1"/>
</dbReference>
<evidence type="ECO:0000259" key="4">
    <source>
        <dbReference type="Pfam" id="PF22962"/>
    </source>
</evidence>
<gene>
    <name evidence="7" type="ORF">FDP41_002533</name>
</gene>
<dbReference type="InterPro" id="IPR045197">
    <property type="entry name" value="NUP210-like"/>
</dbReference>
<dbReference type="EMBL" id="VFQX01000029">
    <property type="protein sequence ID" value="KAF0978713.1"/>
    <property type="molecule type" value="Genomic_DNA"/>
</dbReference>
<dbReference type="PANTHER" id="PTHR23019">
    <property type="entry name" value="NUCLEAR PORE MEMBRANE GLYCOPROTEIN GP210-RELATED"/>
    <property type="match status" value="1"/>
</dbReference>
<protein>
    <submittedName>
        <fullName evidence="7">Uncharacterized protein</fullName>
    </submittedName>
</protein>
<feature type="region of interest" description="Disordered" evidence="1">
    <location>
        <begin position="1796"/>
        <end position="1819"/>
    </location>
</feature>
<evidence type="ECO:0000313" key="7">
    <source>
        <dbReference type="EMBL" id="KAF0978713.1"/>
    </source>
</evidence>
<evidence type="ECO:0000256" key="1">
    <source>
        <dbReference type="SAM" id="MobiDB-lite"/>
    </source>
</evidence>
<feature type="region of interest" description="Disordered" evidence="1">
    <location>
        <begin position="1742"/>
        <end position="1765"/>
    </location>
</feature>
<dbReference type="InterPro" id="IPR003343">
    <property type="entry name" value="Big_2"/>
</dbReference>
<name>A0A6A5BL31_NAEFO</name>
<dbReference type="Pfam" id="PF24991">
    <property type="entry name" value="Ig_NUP210_4th"/>
    <property type="match status" value="1"/>
</dbReference>
<comment type="caution">
    <text evidence="7">The sequence shown here is derived from an EMBL/GenBank/DDBJ whole genome shotgun (WGS) entry which is preliminary data.</text>
</comment>
<dbReference type="InterPro" id="IPR056897">
    <property type="entry name" value="Ig_NUP210_4th"/>
</dbReference>
<evidence type="ECO:0000259" key="3">
    <source>
        <dbReference type="Pfam" id="PF02368"/>
    </source>
</evidence>
<dbReference type="VEuPathDB" id="AmoebaDB:FDP41_002533"/>
<evidence type="ECO:0000259" key="5">
    <source>
        <dbReference type="Pfam" id="PF22969"/>
    </source>
</evidence>
<feature type="domain" description="NUP210 Ig-like" evidence="4">
    <location>
        <begin position="737"/>
        <end position="841"/>
    </location>
</feature>
<feature type="domain" description="NUP210 Ig-like" evidence="5">
    <location>
        <begin position="194"/>
        <end position="292"/>
    </location>
</feature>
<dbReference type="OMA" id="HNMYEGT"/>
<dbReference type="VEuPathDB" id="AmoebaDB:NfTy_041000"/>